<sequence length="687" mass="79286">MYLTGDKPYAKDFCQSANASPISKLRPDKYESIYCSEKDKKLKENLEWSLSKSRRQQSHKYSQKRINQTTIDNDSLTRSPLVKFLDQTPRSNCSKSSASLSSCKGTPKPHSKSKSLSCQNLKNLATNCNNNTNNNSNSSYNNTNHNFNMNEDEFDTINFDCLRGPINLDNVHVPCQISNNITQQLANKQKTSRQQYQQQKHQNQQQYQPVNKPVIITRTTSKNRKNQSSLDLSHPAAYTNIEILPISNQRKERIQKSRESRVFQDLNSIEIIEPQNINLQNKNQKDGKGKCSKLSQFLTQNCNQRNQRINNENLDAFGMRQINTEDNMLNVLQYSISNVQPTFEYKEQQQSIKQNGLKFDINKNLYPSLTGQKLTKEQAYQNVFNIYSGLVQDKLIDACFQDLLTKDPFQVVHEKRNAHKARYKFETSKQAQSRSLVASPNTIKHEPRRVTLVHQSKFEELEVRKAKAASAWLGQMNQTYEHQYDLEYKKQMWEIERKEAMRAKQDNQYRLMRDQRHQQRLIENIIQNPATQTSLDRRNNSSFNNQNLSDRYYSAPNSPSIIKMNRAPLAAKDNNIDKMSNLSGAPTNCTSPKGLQSYASFAMRRNSTKNSSRMYSGAQPGQISALNQHIKENSYGLTQQHSRSNSRSQNVLVAKKNSFLNVNVNLIKNQYVKPDGSLHSRRKTFCL</sequence>
<evidence type="ECO:0000313" key="3">
    <source>
        <dbReference type="Proteomes" id="UP000039865"/>
    </source>
</evidence>
<reference evidence="2 3" key="1">
    <citation type="submission" date="2014-06" db="EMBL/GenBank/DDBJ databases">
        <authorList>
            <person name="Swart Estienne"/>
        </authorList>
    </citation>
    <scope>NUCLEOTIDE SEQUENCE [LARGE SCALE GENOMIC DNA]</scope>
    <source>
        <strain evidence="2 3">130c</strain>
    </source>
</reference>
<accession>A0A077ZX37</accession>
<dbReference type="EMBL" id="CCKQ01003032">
    <property type="protein sequence ID" value="CDW74141.1"/>
    <property type="molecule type" value="Genomic_DNA"/>
</dbReference>
<feature type="region of interest" description="Disordered" evidence="1">
    <location>
        <begin position="51"/>
        <end position="73"/>
    </location>
</feature>
<dbReference type="InParanoid" id="A0A077ZX37"/>
<evidence type="ECO:0000256" key="1">
    <source>
        <dbReference type="SAM" id="MobiDB-lite"/>
    </source>
</evidence>
<dbReference type="AlphaFoldDB" id="A0A077ZX37"/>
<feature type="region of interest" description="Disordered" evidence="1">
    <location>
        <begin position="87"/>
        <end position="116"/>
    </location>
</feature>
<proteinExistence type="predicted"/>
<protein>
    <submittedName>
        <fullName evidence="2">Uncharacterized protein</fullName>
    </submittedName>
</protein>
<feature type="compositionally biased region" description="Polar residues" evidence="1">
    <location>
        <begin position="64"/>
        <end position="73"/>
    </location>
</feature>
<gene>
    <name evidence="2" type="primary">Contig13245.g14131</name>
    <name evidence="2" type="ORF">STYLEM_3135</name>
</gene>
<name>A0A077ZX37_STYLE</name>
<feature type="compositionally biased region" description="Low complexity" evidence="1">
    <location>
        <begin position="91"/>
        <end position="102"/>
    </location>
</feature>
<dbReference type="Proteomes" id="UP000039865">
    <property type="component" value="Unassembled WGS sequence"/>
</dbReference>
<evidence type="ECO:0000313" key="2">
    <source>
        <dbReference type="EMBL" id="CDW74141.1"/>
    </source>
</evidence>
<keyword evidence="3" id="KW-1185">Reference proteome</keyword>
<feature type="compositionally biased region" description="Basic residues" evidence="1">
    <location>
        <begin position="52"/>
        <end position="63"/>
    </location>
</feature>
<organism evidence="2 3">
    <name type="scientific">Stylonychia lemnae</name>
    <name type="common">Ciliate</name>
    <dbReference type="NCBI Taxonomy" id="5949"/>
    <lineage>
        <taxon>Eukaryota</taxon>
        <taxon>Sar</taxon>
        <taxon>Alveolata</taxon>
        <taxon>Ciliophora</taxon>
        <taxon>Intramacronucleata</taxon>
        <taxon>Spirotrichea</taxon>
        <taxon>Stichotrichia</taxon>
        <taxon>Sporadotrichida</taxon>
        <taxon>Oxytrichidae</taxon>
        <taxon>Stylonychinae</taxon>
        <taxon>Stylonychia</taxon>
    </lineage>
</organism>
<feature type="region of interest" description="Disordered" evidence="1">
    <location>
        <begin position="529"/>
        <end position="554"/>
    </location>
</feature>